<dbReference type="AlphaFoldDB" id="A0A1Y6L9J9"/>
<evidence type="ECO:0008006" key="4">
    <source>
        <dbReference type="Google" id="ProtNLM"/>
    </source>
</evidence>
<evidence type="ECO:0000313" key="3">
    <source>
        <dbReference type="Proteomes" id="UP000215453"/>
    </source>
</evidence>
<dbReference type="Proteomes" id="UP000215453">
    <property type="component" value="Chromosome 2"/>
</dbReference>
<gene>
    <name evidence="2" type="ORF">ZT1A5_G2451</name>
</gene>
<proteinExistence type="predicted"/>
<reference evidence="2 3" key="1">
    <citation type="submission" date="2016-10" db="EMBL/GenBank/DDBJ databases">
        <authorList>
            <person name="Varghese N."/>
        </authorList>
    </citation>
    <scope>NUCLEOTIDE SEQUENCE [LARGE SCALE GENOMIC DNA]</scope>
</reference>
<feature type="region of interest" description="Disordered" evidence="1">
    <location>
        <begin position="714"/>
        <end position="761"/>
    </location>
</feature>
<feature type="compositionally biased region" description="Pro residues" evidence="1">
    <location>
        <begin position="945"/>
        <end position="961"/>
    </location>
</feature>
<name>A0A1Y6L9J9_ZYMTR</name>
<feature type="compositionally biased region" description="Basic and acidic residues" evidence="1">
    <location>
        <begin position="600"/>
        <end position="618"/>
    </location>
</feature>
<feature type="region of interest" description="Disordered" evidence="1">
    <location>
        <begin position="57"/>
        <end position="84"/>
    </location>
</feature>
<sequence length="1060" mass="114805">MDVPAADFLESVSHARHGHARNVYPELSRQQTVFEYVGAAEAAAMLNKRKSLRLRPTESFEQQDAAPLQPLRNPKSQPDLRSRASTKMSLFSLFSKPKVEKHRGAAELAWNPAPLSAGSGSHKELTGPAIGVDNEPIEPRPRTSRSQSRSGYRMKSRDPPPPVPAIPNHQKLRPLEALPLFQIWPQAIRHGFFQSSTWTSQELLPHKQRSSNVPDESTDRSQESNGDGTSGADATGPVPASLKHGSSASRTEDSHDKLFILVTSGCLLQYAATGSSERMPEKILQLGKDSAAYASDSIPGRHFVLEVSQAVDANGESVAGSSSIFSRLTIRSAAARRATAKLLIVMPGATEMEEWMAAIRTEIHAHGGKQTHSSSSAMRAESRIGDVAKHTDAPSQMRQMHRYQVKRDPSRVVSVVFQDDNVFDLLSDRDMQISRRHPEVETSQDTAVEIVDSESVHVDDRPRAASDAESTASSTAHSMGQQSLDKLRDSTRVSHTSTATTLTNTSRTNSMTLDQPKTPSESMSNRNVSSYSLAKRRSAVPIAINDVSSRTGAALTSPSPPKRVSSIGLSAPAVRPPSADRIHPSLIRLSMAQSAPFVDRNGRREFKKSSSDGSKRPESILGDLPNPTSWANRGSAAGWSASSQHSVTERNPQRHSSRASTDSVVPTLSSTRSSRSFSIPLRINTTVIPDPNAIECMTISSEAVNSAVRFPDVVTRPDSQMSGRSTPVDSTSRRDASSGRLSLFPSSTPPLGAGPSAPTQQPRLSVATNMLHEHAPASSRLRPSSVQARADHDAAHRESAQSHPKSAHPTSEPQYFPIMAPTRQLRMTRSIAAMERTTPTVSESEFHSQPPQHFNFTTRRLVDDHHRPLYSQFHVTHMRSSSPSRPATSNVSFPPTSALPTSRPSSRSSRRLTRDHPPQHTETRRSVSLAPNMHIPVRIDLSLPMLPPPAPPPSAPLPALPPSARSSSRPSERAKSPELLGPLRERSGNEIRPSPLGQALLKRFVPGTPLGEAIGARLAENSKMAAEPECHEIDPGQDGAVAPIPQTVPATGFGIEVAAA</sequence>
<feature type="region of interest" description="Disordered" evidence="1">
    <location>
        <begin position="774"/>
        <end position="817"/>
    </location>
</feature>
<feature type="region of interest" description="Disordered" evidence="1">
    <location>
        <begin position="111"/>
        <end position="169"/>
    </location>
</feature>
<feature type="compositionally biased region" description="Polar residues" evidence="1">
    <location>
        <begin position="878"/>
        <end position="893"/>
    </location>
</feature>
<evidence type="ECO:0000313" key="2">
    <source>
        <dbReference type="EMBL" id="SMY21015.1"/>
    </source>
</evidence>
<feature type="region of interest" description="Disordered" evidence="1">
    <location>
        <begin position="944"/>
        <end position="994"/>
    </location>
</feature>
<feature type="compositionally biased region" description="Polar residues" evidence="1">
    <location>
        <begin position="717"/>
        <end position="730"/>
    </location>
</feature>
<feature type="region of interest" description="Disordered" evidence="1">
    <location>
        <begin position="434"/>
        <end position="529"/>
    </location>
</feature>
<dbReference type="EMBL" id="LT882677">
    <property type="protein sequence ID" value="SMY21015.1"/>
    <property type="molecule type" value="Genomic_DNA"/>
</dbReference>
<feature type="compositionally biased region" description="Low complexity" evidence="1">
    <location>
        <begin position="894"/>
        <end position="907"/>
    </location>
</feature>
<feature type="compositionally biased region" description="Basic and acidic residues" evidence="1">
    <location>
        <begin position="454"/>
        <end position="466"/>
    </location>
</feature>
<protein>
    <recommendedName>
        <fullName evidence="4">PH domain-containing protein</fullName>
    </recommendedName>
</protein>
<organism evidence="2 3">
    <name type="scientific">Zymoseptoria tritici ST99CH_1A5</name>
    <dbReference type="NCBI Taxonomy" id="1276529"/>
    <lineage>
        <taxon>Eukaryota</taxon>
        <taxon>Fungi</taxon>
        <taxon>Dikarya</taxon>
        <taxon>Ascomycota</taxon>
        <taxon>Pezizomycotina</taxon>
        <taxon>Dothideomycetes</taxon>
        <taxon>Dothideomycetidae</taxon>
        <taxon>Mycosphaerellales</taxon>
        <taxon>Mycosphaerellaceae</taxon>
        <taxon>Zymoseptoria</taxon>
    </lineage>
</organism>
<feature type="compositionally biased region" description="Polar residues" evidence="1">
    <location>
        <begin position="801"/>
        <end position="813"/>
    </location>
</feature>
<feature type="compositionally biased region" description="Low complexity" evidence="1">
    <location>
        <begin position="467"/>
        <end position="478"/>
    </location>
</feature>
<feature type="compositionally biased region" description="Polar residues" evidence="1">
    <location>
        <begin position="515"/>
        <end position="529"/>
    </location>
</feature>
<evidence type="ECO:0000256" key="1">
    <source>
        <dbReference type="SAM" id="MobiDB-lite"/>
    </source>
</evidence>
<feature type="region of interest" description="Disordered" evidence="1">
    <location>
        <begin position="598"/>
        <end position="671"/>
    </location>
</feature>
<feature type="compositionally biased region" description="Basic and acidic residues" evidence="1">
    <location>
        <begin position="789"/>
        <end position="800"/>
    </location>
</feature>
<feature type="region of interest" description="Disordered" evidence="1">
    <location>
        <begin position="203"/>
        <end position="250"/>
    </location>
</feature>
<feature type="compositionally biased region" description="Low complexity" evidence="1">
    <location>
        <begin position="493"/>
        <end position="513"/>
    </location>
</feature>
<feature type="compositionally biased region" description="Basic and acidic residues" evidence="1">
    <location>
        <begin position="912"/>
        <end position="925"/>
    </location>
</feature>
<feature type="region of interest" description="Disordered" evidence="1">
    <location>
        <begin position="550"/>
        <end position="578"/>
    </location>
</feature>
<feature type="region of interest" description="Disordered" evidence="1">
    <location>
        <begin position="876"/>
        <end position="932"/>
    </location>
</feature>
<accession>A0A1Y6L9J9</accession>